<proteinExistence type="predicted"/>
<evidence type="ECO:0000313" key="1">
    <source>
        <dbReference type="EMBL" id="KAI9898100.1"/>
    </source>
</evidence>
<dbReference type="EMBL" id="CM047945">
    <property type="protein sequence ID" value="KAI9898100.1"/>
    <property type="molecule type" value="Genomic_DNA"/>
</dbReference>
<name>A0ACC0UVD4_9HYPO</name>
<keyword evidence="2" id="KW-1185">Reference proteome</keyword>
<protein>
    <submittedName>
        <fullName evidence="1">Uncharacterized protein</fullName>
    </submittedName>
</protein>
<reference evidence="1" key="1">
    <citation type="submission" date="2022-10" db="EMBL/GenBank/DDBJ databases">
        <title>Complete Genome of Trichothecium roseum strain YXFP-22015, a Plant Pathogen Isolated from Citrus.</title>
        <authorList>
            <person name="Wang Y."/>
            <person name="Zhu L."/>
        </authorList>
    </citation>
    <scope>NUCLEOTIDE SEQUENCE</scope>
    <source>
        <strain evidence="1">YXFP-22015</strain>
    </source>
</reference>
<gene>
    <name evidence="1" type="ORF">N3K66_006460</name>
</gene>
<evidence type="ECO:0000313" key="2">
    <source>
        <dbReference type="Proteomes" id="UP001163324"/>
    </source>
</evidence>
<dbReference type="Proteomes" id="UP001163324">
    <property type="component" value="Chromosome 6"/>
</dbReference>
<comment type="caution">
    <text evidence="1">The sequence shown here is derived from an EMBL/GenBank/DDBJ whole genome shotgun (WGS) entry which is preliminary data.</text>
</comment>
<sequence>MTANRPTQYKKKTAEERAAADAAKNARHLEYAEKAAKASMAGKAMKRGRGRPSYNRILNIPQQPNNEGQAPTAPSTAAAATTAPNSVANQAAPTQQPWNMNTSTGNHHSPTGTGNNATGGEPNVSATCPNMTTATGVTIGNPLAGQRPREVGFKCQMPTTTAGQVHGTQNGRLGCVHQPRPLGNHVVGINQFSGANQFSGSNMCSAATPPPALPVHSFSTPSLTPQQCNQPRKRRVSHTPPVPELGWDSSSWHSSSSNSPENLRKMQSQGQQGQGAGDMPLAHKPFGFQTVNQAQQQGQQAPALPQQMLNWGANSVINGGNTAANFGTLARTGPPAAAANNVAAINPTPGNMGPGKVSKRRREGGGTSSCKRQRRSQGEQTPDQLCQPQIQQQPQQQPQQQTQPQLYQQQQQQQQQKQSLPLDLMELEILNFCMASNNNNNNNNMPAFINPSLLTLPQGQTQLVPAVDWGLEDINLSAEPAVDAPANNNFDGLPIDDLVAQMTSLDEGMFAASDAGVVTFPNDMPVMDQGLSGSGNLLPLPTQAAAQAINAPVVDEVTLAPDTLLFPFAGPRDPEETQRELCEI</sequence>
<organism evidence="1 2">
    <name type="scientific">Trichothecium roseum</name>
    <dbReference type="NCBI Taxonomy" id="47278"/>
    <lineage>
        <taxon>Eukaryota</taxon>
        <taxon>Fungi</taxon>
        <taxon>Dikarya</taxon>
        <taxon>Ascomycota</taxon>
        <taxon>Pezizomycotina</taxon>
        <taxon>Sordariomycetes</taxon>
        <taxon>Hypocreomycetidae</taxon>
        <taxon>Hypocreales</taxon>
        <taxon>Hypocreales incertae sedis</taxon>
        <taxon>Trichothecium</taxon>
    </lineage>
</organism>
<accession>A0ACC0UVD4</accession>